<protein>
    <submittedName>
        <fullName evidence="1">Flp pilus-assembly TadE/G-like family protein</fullName>
    </submittedName>
</protein>
<evidence type="ECO:0000313" key="1">
    <source>
        <dbReference type="EMBL" id="MCC3296344.1"/>
    </source>
</evidence>
<gene>
    <name evidence="1" type="ORF">LJ757_00815</name>
</gene>
<dbReference type="InterPro" id="IPR021202">
    <property type="entry name" value="Rv3654c-like"/>
</dbReference>
<sequence length="115" mass="11191">MPEAGSGTVLVLAIALSLIAVILAVLLLVQATVGAARAGAAADLAALAAADTLRGLRTGDPCTVAGEVAGRNAAELASCATDLAAQTVTVHVQSRAGKFLPWPPSARARAGPPGG</sequence>
<organism evidence="1 2">
    <name type="scientific">Arthrobacter caoxuetaonis</name>
    <dbReference type="NCBI Taxonomy" id="2886935"/>
    <lineage>
        <taxon>Bacteria</taxon>
        <taxon>Bacillati</taxon>
        <taxon>Actinomycetota</taxon>
        <taxon>Actinomycetes</taxon>
        <taxon>Micrococcales</taxon>
        <taxon>Micrococcaceae</taxon>
        <taxon>Arthrobacter</taxon>
    </lineage>
</organism>
<proteinExistence type="predicted"/>
<keyword evidence="2" id="KW-1185">Reference proteome</keyword>
<dbReference type="AlphaFoldDB" id="A0A9X1MCL2"/>
<name>A0A9X1MCL2_9MICC</name>
<dbReference type="Proteomes" id="UP001139158">
    <property type="component" value="Unassembled WGS sequence"/>
</dbReference>
<accession>A0A9X1MCL2</accession>
<dbReference type="RefSeq" id="WP_227894082.1">
    <property type="nucleotide sequence ID" value="NZ_CP099466.1"/>
</dbReference>
<dbReference type="EMBL" id="JAJFZV010000001">
    <property type="protein sequence ID" value="MCC3296344.1"/>
    <property type="molecule type" value="Genomic_DNA"/>
</dbReference>
<comment type="caution">
    <text evidence="1">The sequence shown here is derived from an EMBL/GenBank/DDBJ whole genome shotgun (WGS) entry which is preliminary data.</text>
</comment>
<evidence type="ECO:0000313" key="2">
    <source>
        <dbReference type="Proteomes" id="UP001139158"/>
    </source>
</evidence>
<reference evidence="1" key="1">
    <citation type="submission" date="2021-10" db="EMBL/GenBank/DDBJ databases">
        <title>Novel species in genus Arthrobacter.</title>
        <authorList>
            <person name="Liu Y."/>
        </authorList>
    </citation>
    <scope>NUCLEOTIDE SEQUENCE</scope>
    <source>
        <strain evidence="1">Zg-Y453</strain>
    </source>
</reference>
<dbReference type="NCBIfam" id="TIGR03816">
    <property type="entry name" value="tadE_like_DECH"/>
    <property type="match status" value="1"/>
</dbReference>